<proteinExistence type="predicted"/>
<organism evidence="1 2">
    <name type="scientific">Mucilaginibacter limnophilus</name>
    <dbReference type="NCBI Taxonomy" id="1932778"/>
    <lineage>
        <taxon>Bacteria</taxon>
        <taxon>Pseudomonadati</taxon>
        <taxon>Bacteroidota</taxon>
        <taxon>Sphingobacteriia</taxon>
        <taxon>Sphingobacteriales</taxon>
        <taxon>Sphingobacteriaceae</taxon>
        <taxon>Mucilaginibacter</taxon>
    </lineage>
</organism>
<dbReference type="Proteomes" id="UP000282759">
    <property type="component" value="Unassembled WGS sequence"/>
</dbReference>
<dbReference type="OrthoDB" id="1451802at2"/>
<protein>
    <submittedName>
        <fullName evidence="1">Uncharacterized protein</fullName>
    </submittedName>
</protein>
<dbReference type="RefSeq" id="WP_127703796.1">
    <property type="nucleotide sequence ID" value="NZ_SACK01000002.1"/>
</dbReference>
<gene>
    <name evidence="1" type="ORF">EOD41_05515</name>
</gene>
<dbReference type="AlphaFoldDB" id="A0A3S3THV9"/>
<reference evidence="1 2" key="1">
    <citation type="submission" date="2019-01" db="EMBL/GenBank/DDBJ databases">
        <authorList>
            <person name="Chen W.-M."/>
        </authorList>
    </citation>
    <scope>NUCLEOTIDE SEQUENCE [LARGE SCALE GENOMIC DNA]</scope>
    <source>
        <strain evidence="1 2">YBJ-36</strain>
    </source>
</reference>
<accession>A0A3S3THV9</accession>
<sequence length="132" mass="15717">MTIEDLHDKLNELNIKPEQYYLNGIYGAATDDYKIALRIKELFFLKLYYVYYKERGVIASEKIMLDKHEAYSYFLSQFISRKIYERKIDVSVLKDITTDEALTLTDLRDIYEKSMKGDKILADVIVKYFKSR</sequence>
<name>A0A3S3THV9_9SPHI</name>
<dbReference type="EMBL" id="SACK01000002">
    <property type="protein sequence ID" value="RVU01421.1"/>
    <property type="molecule type" value="Genomic_DNA"/>
</dbReference>
<comment type="caution">
    <text evidence="1">The sequence shown here is derived from an EMBL/GenBank/DDBJ whole genome shotgun (WGS) entry which is preliminary data.</text>
</comment>
<evidence type="ECO:0000313" key="2">
    <source>
        <dbReference type="Proteomes" id="UP000282759"/>
    </source>
</evidence>
<evidence type="ECO:0000313" key="1">
    <source>
        <dbReference type="EMBL" id="RVU01421.1"/>
    </source>
</evidence>
<keyword evidence="2" id="KW-1185">Reference proteome</keyword>